<feature type="transmembrane region" description="Helical" evidence="1">
    <location>
        <begin position="97"/>
        <end position="115"/>
    </location>
</feature>
<dbReference type="InParanoid" id="A0A6P6Y2H3"/>
<feature type="transmembrane region" description="Helical" evidence="1">
    <location>
        <begin position="253"/>
        <end position="273"/>
    </location>
</feature>
<sequence length="360" mass="43420">MSSLIENIGKLLIISYQWFWPNTKQYFKHIDSIMMGILQKNRTHHYQYFFNIFSMSWIRYLLIYILPLSDQYRIVLFDSKWSNYLRKRIRKHIVRRNLEICMTGSFLFYTPLYIVEQVMINWSEFFDSDYPKFFGYLKIISALTTLTLTIMDGFFTFHMVESLFTFILCFYWLILIEYDRINQKIQKKQPSNRLLTLYIRENTHLFLFVNRIFRSYSTIFLVYLACFLPANLYLVSCLMRILDNELEADIKQLLFTLTWIASHCVGMFGIHYVCTQYSNCIHSNGIKRLIHFNTVKSFVKTKKSINLHWKLSLQIEKFHTKNHYGFSYGKFGMISMAGLVRFSLIYCKLLMMVYKQKNKH</sequence>
<keyword evidence="1" id="KW-0812">Transmembrane</keyword>
<dbReference type="Proteomes" id="UP000515146">
    <property type="component" value="Unplaced"/>
</dbReference>
<feature type="transmembrane region" description="Helical" evidence="1">
    <location>
        <begin position="219"/>
        <end position="241"/>
    </location>
</feature>
<dbReference type="OMA" id="TWIASHC"/>
<evidence type="ECO:0000313" key="3">
    <source>
        <dbReference type="RefSeq" id="XP_027199693.1"/>
    </source>
</evidence>
<keyword evidence="2" id="KW-1185">Reference proteome</keyword>
<reference evidence="3" key="1">
    <citation type="submission" date="2025-08" db="UniProtKB">
        <authorList>
            <consortium name="RefSeq"/>
        </authorList>
    </citation>
    <scope>IDENTIFICATION</scope>
    <source>
        <strain evidence="3">Airmid</strain>
    </source>
</reference>
<gene>
    <name evidence="3" type="primary">LOC113793821</name>
</gene>
<dbReference type="AlphaFoldDB" id="A0A6P6Y2H3"/>
<organism evidence="2 3">
    <name type="scientific">Dermatophagoides pteronyssinus</name>
    <name type="common">European house dust mite</name>
    <dbReference type="NCBI Taxonomy" id="6956"/>
    <lineage>
        <taxon>Eukaryota</taxon>
        <taxon>Metazoa</taxon>
        <taxon>Ecdysozoa</taxon>
        <taxon>Arthropoda</taxon>
        <taxon>Chelicerata</taxon>
        <taxon>Arachnida</taxon>
        <taxon>Acari</taxon>
        <taxon>Acariformes</taxon>
        <taxon>Sarcoptiformes</taxon>
        <taxon>Astigmata</taxon>
        <taxon>Psoroptidia</taxon>
        <taxon>Analgoidea</taxon>
        <taxon>Pyroglyphidae</taxon>
        <taxon>Dermatophagoidinae</taxon>
        <taxon>Dermatophagoides</taxon>
    </lineage>
</organism>
<proteinExistence type="predicted"/>
<feature type="transmembrane region" description="Helical" evidence="1">
    <location>
        <begin position="154"/>
        <end position="174"/>
    </location>
</feature>
<evidence type="ECO:0000256" key="1">
    <source>
        <dbReference type="SAM" id="Phobius"/>
    </source>
</evidence>
<name>A0A6P6Y2H3_DERPT</name>
<dbReference type="RefSeq" id="XP_027199693.1">
    <property type="nucleotide sequence ID" value="XM_027343892.1"/>
</dbReference>
<feature type="transmembrane region" description="Helical" evidence="1">
    <location>
        <begin position="57"/>
        <end position="76"/>
    </location>
</feature>
<dbReference type="KEGG" id="dpte:113793821"/>
<dbReference type="OrthoDB" id="6507215at2759"/>
<keyword evidence="1" id="KW-0472">Membrane</keyword>
<feature type="transmembrane region" description="Helical" evidence="1">
    <location>
        <begin position="331"/>
        <end position="354"/>
    </location>
</feature>
<accession>A0A6P6Y2H3</accession>
<keyword evidence="1" id="KW-1133">Transmembrane helix</keyword>
<protein>
    <submittedName>
        <fullName evidence="3">Uncharacterized protein LOC113793821</fullName>
    </submittedName>
</protein>
<evidence type="ECO:0000313" key="2">
    <source>
        <dbReference type="Proteomes" id="UP000515146"/>
    </source>
</evidence>